<comment type="caution">
    <text evidence="2">The sequence shown here is derived from an EMBL/GenBank/DDBJ whole genome shotgun (WGS) entry which is preliminary data.</text>
</comment>
<protein>
    <submittedName>
        <fullName evidence="2">Uncharacterized protein</fullName>
    </submittedName>
</protein>
<keyword evidence="1" id="KW-0175">Coiled coil</keyword>
<sequence length="184" mass="20116">MSWPVPASNGNTSAIALSWPSREATPRPAWAQPVKQRGRRRRAESLRKAKYGVGIVAGLSLVCLAKRLINSIPVVGLFTRPVLDLLPSVIVGPALGAAVVYGLEQGDLLAARHVVREKAHAVKREFDVVARDLSAEVEARKAEVLALERTARTAAQSVEELERTVVPVLEREYRTIEAEARRSL</sequence>
<dbReference type="AlphaFoldDB" id="A0A150G2J3"/>
<proteinExistence type="predicted"/>
<reference evidence="3" key="1">
    <citation type="journal article" date="2016" name="Nat. Commun.">
        <title>The Gonium pectorale genome demonstrates co-option of cell cycle regulation during the evolution of multicellularity.</title>
        <authorList>
            <person name="Hanschen E.R."/>
            <person name="Marriage T.N."/>
            <person name="Ferris P.J."/>
            <person name="Hamaji T."/>
            <person name="Toyoda A."/>
            <person name="Fujiyama A."/>
            <person name="Neme R."/>
            <person name="Noguchi H."/>
            <person name="Minakuchi Y."/>
            <person name="Suzuki M."/>
            <person name="Kawai-Toyooka H."/>
            <person name="Smith D.R."/>
            <person name="Sparks H."/>
            <person name="Anderson J."/>
            <person name="Bakaric R."/>
            <person name="Luria V."/>
            <person name="Karger A."/>
            <person name="Kirschner M.W."/>
            <person name="Durand P.M."/>
            <person name="Michod R.E."/>
            <person name="Nozaki H."/>
            <person name="Olson B.J."/>
        </authorList>
    </citation>
    <scope>NUCLEOTIDE SEQUENCE [LARGE SCALE GENOMIC DNA]</scope>
    <source>
        <strain evidence="3">NIES-2863</strain>
    </source>
</reference>
<gene>
    <name evidence="2" type="ORF">GPECTOR_88g473</name>
</gene>
<name>A0A150G2J3_GONPE</name>
<evidence type="ECO:0000313" key="3">
    <source>
        <dbReference type="Proteomes" id="UP000075714"/>
    </source>
</evidence>
<dbReference type="EMBL" id="LSYV01000089">
    <property type="protein sequence ID" value="KXZ43530.1"/>
    <property type="molecule type" value="Genomic_DNA"/>
</dbReference>
<evidence type="ECO:0000256" key="1">
    <source>
        <dbReference type="SAM" id="Coils"/>
    </source>
</evidence>
<feature type="coiled-coil region" evidence="1">
    <location>
        <begin position="130"/>
        <end position="164"/>
    </location>
</feature>
<organism evidence="2 3">
    <name type="scientific">Gonium pectorale</name>
    <name type="common">Green alga</name>
    <dbReference type="NCBI Taxonomy" id="33097"/>
    <lineage>
        <taxon>Eukaryota</taxon>
        <taxon>Viridiplantae</taxon>
        <taxon>Chlorophyta</taxon>
        <taxon>core chlorophytes</taxon>
        <taxon>Chlorophyceae</taxon>
        <taxon>CS clade</taxon>
        <taxon>Chlamydomonadales</taxon>
        <taxon>Volvocaceae</taxon>
        <taxon>Gonium</taxon>
    </lineage>
</organism>
<keyword evidence="3" id="KW-1185">Reference proteome</keyword>
<dbReference type="Proteomes" id="UP000075714">
    <property type="component" value="Unassembled WGS sequence"/>
</dbReference>
<accession>A0A150G2J3</accession>
<evidence type="ECO:0000313" key="2">
    <source>
        <dbReference type="EMBL" id="KXZ43530.1"/>
    </source>
</evidence>
<dbReference type="OrthoDB" id="531441at2759"/>